<dbReference type="PANTHER" id="PTHR36058:SF1">
    <property type="entry name" value="NUCLEOPHOSMIN"/>
    <property type="match status" value="1"/>
</dbReference>
<dbReference type="STRING" id="554055.A0A2P6VQK3"/>
<dbReference type="AlphaFoldDB" id="A0A2P6VQK3"/>
<accession>A0A2P6VQK3</accession>
<comment type="caution">
    <text evidence="2">The sequence shown here is derived from an EMBL/GenBank/DDBJ whole genome shotgun (WGS) entry which is preliminary data.</text>
</comment>
<proteinExistence type="predicted"/>
<gene>
    <name evidence="2" type="primary">g732</name>
    <name evidence="2" type="ORF">C2E20_0732</name>
</gene>
<evidence type="ECO:0000313" key="3">
    <source>
        <dbReference type="Proteomes" id="UP000239649"/>
    </source>
</evidence>
<reference evidence="2 3" key="1">
    <citation type="journal article" date="2018" name="Plant J.">
        <title>Genome sequences of Chlorella sorokiniana UTEX 1602 and Micractinium conductrix SAG 241.80: implications to maltose excretion by a green alga.</title>
        <authorList>
            <person name="Arriola M.B."/>
            <person name="Velmurugan N."/>
            <person name="Zhang Y."/>
            <person name="Plunkett M.H."/>
            <person name="Hondzo H."/>
            <person name="Barney B.M."/>
        </authorList>
    </citation>
    <scope>NUCLEOTIDE SEQUENCE [LARGE SCALE GENOMIC DNA]</scope>
    <source>
        <strain evidence="2 3">SAG 241.80</strain>
    </source>
</reference>
<feature type="region of interest" description="Disordered" evidence="1">
    <location>
        <begin position="93"/>
        <end position="116"/>
    </location>
</feature>
<protein>
    <submittedName>
        <fullName evidence="2">DUF3456 domain</fullName>
    </submittedName>
</protein>
<organism evidence="2 3">
    <name type="scientific">Micractinium conductrix</name>
    <dbReference type="NCBI Taxonomy" id="554055"/>
    <lineage>
        <taxon>Eukaryota</taxon>
        <taxon>Viridiplantae</taxon>
        <taxon>Chlorophyta</taxon>
        <taxon>core chlorophytes</taxon>
        <taxon>Trebouxiophyceae</taxon>
        <taxon>Chlorellales</taxon>
        <taxon>Chlorellaceae</taxon>
        <taxon>Chlorella clade</taxon>
        <taxon>Micractinium</taxon>
    </lineage>
</organism>
<keyword evidence="3" id="KW-1185">Reference proteome</keyword>
<evidence type="ECO:0000313" key="2">
    <source>
        <dbReference type="EMBL" id="PSC76362.1"/>
    </source>
</evidence>
<sequence length="186" mass="20014">MVIDKMERITTAWRPEGEWIARLDLVEEGDRLAVAEMEAVGNCGGECKTIQLAAEQVVGEHDTDMAEALFTGKKSRAQFNNWLCYELTGGCRSKPPPLPKDRTPGPPFEPKQEGDQNLDAMLGGLADQGLGGSKVRDELMQKLGVAREAEEEEEAGDGMSADAMLRRAVRAAEADAAAANGGPDEL</sequence>
<feature type="compositionally biased region" description="Pro residues" evidence="1">
    <location>
        <begin position="94"/>
        <end position="109"/>
    </location>
</feature>
<name>A0A2P6VQK3_9CHLO</name>
<dbReference type="Proteomes" id="UP000239649">
    <property type="component" value="Unassembled WGS sequence"/>
</dbReference>
<dbReference type="EMBL" id="LHPF02000001">
    <property type="protein sequence ID" value="PSC76362.1"/>
    <property type="molecule type" value="Genomic_DNA"/>
</dbReference>
<dbReference type="OrthoDB" id="202851at2759"/>
<dbReference type="PANTHER" id="PTHR36058">
    <property type="entry name" value="NUCLEOPHOSMIN"/>
    <property type="match status" value="1"/>
</dbReference>
<evidence type="ECO:0000256" key="1">
    <source>
        <dbReference type="SAM" id="MobiDB-lite"/>
    </source>
</evidence>